<dbReference type="AlphaFoldDB" id="A0A6A4VE47"/>
<dbReference type="OrthoDB" id="417037at2759"/>
<evidence type="ECO:0000313" key="6">
    <source>
        <dbReference type="EMBL" id="KAF0287861.1"/>
    </source>
</evidence>
<evidence type="ECO:0000256" key="3">
    <source>
        <dbReference type="ARBA" id="ARBA00022989"/>
    </source>
</evidence>
<dbReference type="GO" id="GO:0016020">
    <property type="term" value="C:membrane"/>
    <property type="evidence" value="ECO:0007669"/>
    <property type="project" value="UniProtKB-SubCell"/>
</dbReference>
<dbReference type="PANTHER" id="PTHR11132">
    <property type="entry name" value="SOLUTE CARRIER FAMILY 35"/>
    <property type="match status" value="1"/>
</dbReference>
<feature type="transmembrane region" description="Helical" evidence="5">
    <location>
        <begin position="86"/>
        <end position="104"/>
    </location>
</feature>
<sequence length="221" mass="24497">MLTALRRFSILMTMGLEFYLLGVRPELAVQLSVYGMVLGAIVAACADPSFDLMGYTMVFTNDLFTAANGVYSKQKLEARDLGKNGLAFYNALFMIAPLSLVAWWLGHWNLVYEFAGWSDGRFQFHFLTSCAMGTVLMYTTMLCTQHNSALVTTVIGCIKNIAITYYGMWFNSDFQGGPLVVVGLHISIFASCWFAYLKFKSKPSATLPVAVHQNGNRVVTA</sequence>
<feature type="transmembrane region" description="Helical" evidence="5">
    <location>
        <begin position="176"/>
        <end position="197"/>
    </location>
</feature>
<organism evidence="6 7">
    <name type="scientific">Amphibalanus amphitrite</name>
    <name type="common">Striped barnacle</name>
    <name type="synonym">Balanus amphitrite</name>
    <dbReference type="NCBI Taxonomy" id="1232801"/>
    <lineage>
        <taxon>Eukaryota</taxon>
        <taxon>Metazoa</taxon>
        <taxon>Ecdysozoa</taxon>
        <taxon>Arthropoda</taxon>
        <taxon>Crustacea</taxon>
        <taxon>Multicrustacea</taxon>
        <taxon>Cirripedia</taxon>
        <taxon>Thoracica</taxon>
        <taxon>Thoracicalcarea</taxon>
        <taxon>Balanomorpha</taxon>
        <taxon>Balanoidea</taxon>
        <taxon>Balanidae</taxon>
        <taxon>Amphibalaninae</taxon>
        <taxon>Amphibalanus</taxon>
    </lineage>
</organism>
<evidence type="ECO:0000256" key="4">
    <source>
        <dbReference type="ARBA" id="ARBA00023136"/>
    </source>
</evidence>
<dbReference type="Proteomes" id="UP000440578">
    <property type="component" value="Unassembled WGS sequence"/>
</dbReference>
<evidence type="ECO:0000313" key="7">
    <source>
        <dbReference type="Proteomes" id="UP000440578"/>
    </source>
</evidence>
<evidence type="ECO:0000256" key="5">
    <source>
        <dbReference type="SAM" id="Phobius"/>
    </source>
</evidence>
<keyword evidence="3 5" id="KW-1133">Transmembrane helix</keyword>
<gene>
    <name evidence="6" type="primary">SLC35D2</name>
    <name evidence="6" type="ORF">FJT64_013693</name>
</gene>
<protein>
    <submittedName>
        <fullName evidence="6">UDP-N-acetylglucosamine/UDP-glucose/GDP-mannose transporter</fullName>
    </submittedName>
</protein>
<evidence type="ECO:0000256" key="2">
    <source>
        <dbReference type="ARBA" id="ARBA00022692"/>
    </source>
</evidence>
<name>A0A6A4VE47_AMPAM</name>
<keyword evidence="2 5" id="KW-0812">Transmembrane</keyword>
<dbReference type="EMBL" id="VIIS01002159">
    <property type="protein sequence ID" value="KAF0287861.1"/>
    <property type="molecule type" value="Genomic_DNA"/>
</dbReference>
<keyword evidence="7" id="KW-1185">Reference proteome</keyword>
<dbReference type="InterPro" id="IPR050186">
    <property type="entry name" value="TPT_transporter"/>
</dbReference>
<feature type="transmembrane region" description="Helical" evidence="5">
    <location>
        <begin position="150"/>
        <end position="170"/>
    </location>
</feature>
<reference evidence="6 7" key="1">
    <citation type="submission" date="2019-07" db="EMBL/GenBank/DDBJ databases">
        <title>Draft genome assembly of a fouling barnacle, Amphibalanus amphitrite (Darwin, 1854): The first reference genome for Thecostraca.</title>
        <authorList>
            <person name="Kim W."/>
        </authorList>
    </citation>
    <scope>NUCLEOTIDE SEQUENCE [LARGE SCALE GENOMIC DNA]</scope>
    <source>
        <strain evidence="6">SNU_AA5</strain>
        <tissue evidence="6">Soma without cirri and trophi</tissue>
    </source>
</reference>
<comment type="subcellular location">
    <subcellularLocation>
        <location evidence="1">Membrane</location>
        <topology evidence="1">Multi-pass membrane protein</topology>
    </subcellularLocation>
</comment>
<keyword evidence="4 5" id="KW-0472">Membrane</keyword>
<feature type="transmembrane region" description="Helical" evidence="5">
    <location>
        <begin position="27"/>
        <end position="46"/>
    </location>
</feature>
<evidence type="ECO:0000256" key="1">
    <source>
        <dbReference type="ARBA" id="ARBA00004141"/>
    </source>
</evidence>
<accession>A0A6A4VE47</accession>
<comment type="caution">
    <text evidence="6">The sequence shown here is derived from an EMBL/GenBank/DDBJ whole genome shotgun (WGS) entry which is preliminary data.</text>
</comment>
<feature type="transmembrane region" description="Helical" evidence="5">
    <location>
        <begin position="124"/>
        <end position="143"/>
    </location>
</feature>
<proteinExistence type="predicted"/>